<dbReference type="InterPro" id="IPR025392">
    <property type="entry name" value="DUF4124"/>
</dbReference>
<feature type="region of interest" description="Disordered" evidence="1">
    <location>
        <begin position="41"/>
        <end position="80"/>
    </location>
</feature>
<evidence type="ECO:0000313" key="4">
    <source>
        <dbReference type="Proteomes" id="UP001430954"/>
    </source>
</evidence>
<reference evidence="3 4" key="1">
    <citation type="submission" date="2021-09" db="EMBL/GenBank/DDBJ databases">
        <title>Lysobacter sp. 13A isolated from the river sediment.</title>
        <authorList>
            <person name="Liu H."/>
            <person name="Li S."/>
            <person name="Mao S."/>
        </authorList>
    </citation>
    <scope>NUCLEOTIDE SEQUENCE [LARGE SCALE GENOMIC DNA]</scope>
    <source>
        <strain evidence="3 4">13A</strain>
    </source>
</reference>
<sequence length="226" mass="24803">MLALAVTGGAIAIAIGAHRPATAQSDAVTIYRCTDDQGRLTLRDTPCRSGQQQEAREMQRPQDPPPRPDPQPVATTVVAPPPAPTRFVVVTPPRPLYECVTPDGDVYTSDTDEGDPRWVPLWTIGYPVVVGERPGHRVGAPRPRPQGERPRAPDRWPHHGAVVYPGVGTWVRDVCHPLPQAEVCDRLREERAGIASRYNSALQSARRVINTERRRLDARLANDCGG</sequence>
<proteinExistence type="predicted"/>
<evidence type="ECO:0000256" key="1">
    <source>
        <dbReference type="SAM" id="MobiDB-lite"/>
    </source>
</evidence>
<dbReference type="Pfam" id="PF13511">
    <property type="entry name" value="DUF4124"/>
    <property type="match status" value="1"/>
</dbReference>
<organism evidence="3 4">
    <name type="scientific">Novilysobacter selenitireducens</name>
    <dbReference type="NCBI Taxonomy" id="2872639"/>
    <lineage>
        <taxon>Bacteria</taxon>
        <taxon>Pseudomonadati</taxon>
        <taxon>Pseudomonadota</taxon>
        <taxon>Gammaproteobacteria</taxon>
        <taxon>Lysobacterales</taxon>
        <taxon>Lysobacteraceae</taxon>
        <taxon>Novilysobacter</taxon>
    </lineage>
</organism>
<dbReference type="EMBL" id="JAINZW010000001">
    <property type="protein sequence ID" value="MBZ4038230.1"/>
    <property type="molecule type" value="Genomic_DNA"/>
</dbReference>
<feature type="region of interest" description="Disordered" evidence="1">
    <location>
        <begin position="135"/>
        <end position="157"/>
    </location>
</feature>
<feature type="domain" description="DUF4124" evidence="2">
    <location>
        <begin position="22"/>
        <end position="72"/>
    </location>
</feature>
<gene>
    <name evidence="3" type="ORF">K6753_01600</name>
</gene>
<keyword evidence="4" id="KW-1185">Reference proteome</keyword>
<feature type="compositionally biased region" description="Basic and acidic residues" evidence="1">
    <location>
        <begin position="145"/>
        <end position="157"/>
    </location>
</feature>
<name>A0ABS7T2Y4_9GAMM</name>
<evidence type="ECO:0000259" key="2">
    <source>
        <dbReference type="Pfam" id="PF13511"/>
    </source>
</evidence>
<comment type="caution">
    <text evidence="3">The sequence shown here is derived from an EMBL/GenBank/DDBJ whole genome shotgun (WGS) entry which is preliminary data.</text>
</comment>
<evidence type="ECO:0000313" key="3">
    <source>
        <dbReference type="EMBL" id="MBZ4038230.1"/>
    </source>
</evidence>
<protein>
    <submittedName>
        <fullName evidence="3">DUF4124 domain-containing protein</fullName>
    </submittedName>
</protein>
<dbReference type="RefSeq" id="WP_223674432.1">
    <property type="nucleotide sequence ID" value="NZ_JAINZW010000001.1"/>
</dbReference>
<feature type="compositionally biased region" description="Pro residues" evidence="1">
    <location>
        <begin position="62"/>
        <end position="71"/>
    </location>
</feature>
<accession>A0ABS7T2Y4</accession>
<dbReference type="Proteomes" id="UP001430954">
    <property type="component" value="Unassembled WGS sequence"/>
</dbReference>